<reference evidence="2" key="1">
    <citation type="journal article" date="2022" name="Mol. Ecol. Resour.">
        <title>The genomes of chicory, endive, great burdock and yacon provide insights into Asteraceae palaeo-polyploidization history and plant inulin production.</title>
        <authorList>
            <person name="Fan W."/>
            <person name="Wang S."/>
            <person name="Wang H."/>
            <person name="Wang A."/>
            <person name="Jiang F."/>
            <person name="Liu H."/>
            <person name="Zhao H."/>
            <person name="Xu D."/>
            <person name="Zhang Y."/>
        </authorList>
    </citation>
    <scope>NUCLEOTIDE SEQUENCE [LARGE SCALE GENOMIC DNA]</scope>
    <source>
        <strain evidence="2">cv. Yunnan</strain>
    </source>
</reference>
<comment type="caution">
    <text evidence="1">The sequence shown here is derived from an EMBL/GenBank/DDBJ whole genome shotgun (WGS) entry which is preliminary data.</text>
</comment>
<protein>
    <submittedName>
        <fullName evidence="1">Uncharacterized protein</fullName>
    </submittedName>
</protein>
<evidence type="ECO:0000313" key="2">
    <source>
        <dbReference type="Proteomes" id="UP001056120"/>
    </source>
</evidence>
<reference evidence="1 2" key="2">
    <citation type="journal article" date="2022" name="Mol. Ecol. Resour.">
        <title>The genomes of chicory, endive, great burdock and yacon provide insights into Asteraceae paleo-polyploidization history and plant inulin production.</title>
        <authorList>
            <person name="Fan W."/>
            <person name="Wang S."/>
            <person name="Wang H."/>
            <person name="Wang A."/>
            <person name="Jiang F."/>
            <person name="Liu H."/>
            <person name="Zhao H."/>
            <person name="Xu D."/>
            <person name="Zhang Y."/>
        </authorList>
    </citation>
    <scope>NUCLEOTIDE SEQUENCE [LARGE SCALE GENOMIC DNA]</scope>
    <source>
        <strain evidence="2">cv. Yunnan</strain>
        <tissue evidence="1">Leaves</tissue>
    </source>
</reference>
<proteinExistence type="predicted"/>
<organism evidence="1 2">
    <name type="scientific">Smallanthus sonchifolius</name>
    <dbReference type="NCBI Taxonomy" id="185202"/>
    <lineage>
        <taxon>Eukaryota</taxon>
        <taxon>Viridiplantae</taxon>
        <taxon>Streptophyta</taxon>
        <taxon>Embryophyta</taxon>
        <taxon>Tracheophyta</taxon>
        <taxon>Spermatophyta</taxon>
        <taxon>Magnoliopsida</taxon>
        <taxon>eudicotyledons</taxon>
        <taxon>Gunneridae</taxon>
        <taxon>Pentapetalae</taxon>
        <taxon>asterids</taxon>
        <taxon>campanulids</taxon>
        <taxon>Asterales</taxon>
        <taxon>Asteraceae</taxon>
        <taxon>Asteroideae</taxon>
        <taxon>Heliantheae alliance</taxon>
        <taxon>Millerieae</taxon>
        <taxon>Smallanthus</taxon>
    </lineage>
</organism>
<dbReference type="Proteomes" id="UP001056120">
    <property type="component" value="Linkage Group LG23"/>
</dbReference>
<name>A0ACB9B6T2_9ASTR</name>
<sequence length="211" mass="24131">MLIIIICFMSLFLSCHSTTDTNVSLTICPESFNCPSLPPFKYPFFNVPDTRCGLIRVNCTSNGWEVQFEGQSYVIYNKFADQDSDILLIRNRTFEQHVNDKSCEALMNTLISPSPSPLLYSISIASNITLFKCAKNLTSAQHPDAYFDPHDYNRYNECNDYNFYYNYLNGTVPSELPRTCQVVQLPAVFPNQLGFSETNTFSLLFFSLYCI</sequence>
<gene>
    <name evidence="1" type="ORF">L1987_69204</name>
</gene>
<keyword evidence="2" id="KW-1185">Reference proteome</keyword>
<accession>A0ACB9B6T2</accession>
<dbReference type="EMBL" id="CM042040">
    <property type="protein sequence ID" value="KAI3717526.1"/>
    <property type="molecule type" value="Genomic_DNA"/>
</dbReference>
<evidence type="ECO:0000313" key="1">
    <source>
        <dbReference type="EMBL" id="KAI3717526.1"/>
    </source>
</evidence>